<comment type="similarity">
    <text evidence="2">Belongs to the SusD family.</text>
</comment>
<dbReference type="Pfam" id="PF07980">
    <property type="entry name" value="SusD_RagB"/>
    <property type="match status" value="1"/>
</dbReference>
<keyword evidence="3" id="KW-0732">Signal</keyword>
<evidence type="ECO:0000259" key="7">
    <source>
        <dbReference type="Pfam" id="PF14322"/>
    </source>
</evidence>
<evidence type="ECO:0000256" key="3">
    <source>
        <dbReference type="ARBA" id="ARBA00022729"/>
    </source>
</evidence>
<proteinExistence type="inferred from homology"/>
<evidence type="ECO:0000256" key="4">
    <source>
        <dbReference type="ARBA" id="ARBA00023136"/>
    </source>
</evidence>
<keyword evidence="4" id="KW-0472">Membrane</keyword>
<dbReference type="KEGG" id="pseg:D3H65_25740"/>
<dbReference type="GO" id="GO:0009279">
    <property type="term" value="C:cell outer membrane"/>
    <property type="evidence" value="ECO:0007669"/>
    <property type="project" value="UniProtKB-SubCell"/>
</dbReference>
<evidence type="ECO:0000313" key="9">
    <source>
        <dbReference type="Proteomes" id="UP000263900"/>
    </source>
</evidence>
<keyword evidence="5" id="KW-0998">Cell outer membrane</keyword>
<keyword evidence="9" id="KW-1185">Reference proteome</keyword>
<feature type="domain" description="SusD-like N-terminal" evidence="7">
    <location>
        <begin position="78"/>
        <end position="231"/>
    </location>
</feature>
<dbReference type="RefSeq" id="WP_119053051.1">
    <property type="nucleotide sequence ID" value="NZ_CP032157.1"/>
</dbReference>
<dbReference type="InterPro" id="IPR033985">
    <property type="entry name" value="SusD-like_N"/>
</dbReference>
<dbReference type="InterPro" id="IPR011990">
    <property type="entry name" value="TPR-like_helical_dom_sf"/>
</dbReference>
<dbReference type="OrthoDB" id="1080118at2"/>
<name>A0A3B7MZK4_9BACT</name>
<protein>
    <submittedName>
        <fullName evidence="8">RagB/SusD family nutrient uptake outer membrane protein</fullName>
    </submittedName>
</protein>
<evidence type="ECO:0000256" key="2">
    <source>
        <dbReference type="ARBA" id="ARBA00006275"/>
    </source>
</evidence>
<evidence type="ECO:0000313" key="8">
    <source>
        <dbReference type="EMBL" id="AXY77175.1"/>
    </source>
</evidence>
<comment type="subcellular location">
    <subcellularLocation>
        <location evidence="1">Cell outer membrane</location>
    </subcellularLocation>
</comment>
<dbReference type="AlphaFoldDB" id="A0A3B7MZK4"/>
<evidence type="ECO:0000256" key="1">
    <source>
        <dbReference type="ARBA" id="ARBA00004442"/>
    </source>
</evidence>
<feature type="domain" description="RagB/SusD" evidence="6">
    <location>
        <begin position="302"/>
        <end position="475"/>
    </location>
</feature>
<dbReference type="InterPro" id="IPR012944">
    <property type="entry name" value="SusD_RagB_dom"/>
</dbReference>
<dbReference type="Proteomes" id="UP000263900">
    <property type="component" value="Chromosome"/>
</dbReference>
<dbReference type="Pfam" id="PF14322">
    <property type="entry name" value="SusD-like_3"/>
    <property type="match status" value="1"/>
</dbReference>
<accession>A0A3B7MZK4</accession>
<evidence type="ECO:0000256" key="5">
    <source>
        <dbReference type="ARBA" id="ARBA00023237"/>
    </source>
</evidence>
<evidence type="ECO:0000259" key="6">
    <source>
        <dbReference type="Pfam" id="PF07980"/>
    </source>
</evidence>
<sequence length="475" mass="53020">MKLLKNIALVSILAATMVGCSKDVDLDPIDTFPIEKTFETVGDLELATVGTYGTWLGRRPVYLSAVISDEARQGVGAEYRAVGAILYRWEHTSDAQDFRDAENGCAWTNMYAVIDRVNRALAFYDTIKTANAAEAAQKVKLKGEMLALRGFAHFELLRWYAVKYTPDSPGVILMTTYAKDPANWRPARAKSSEVLAQIDADLAEARNLIPADFTDIGRITRTAVIGMQARVAIYTNRWDNAITFANEVIAKQGLTPRASFTGLWTTRTTPTGTEVLWKLNVAAANSGSAVGSMFQDANTAVQFSPAQKLLDSYDQANDIRFAAYFKTAPRNLIAKYGALTGSNTESFLYDIKMMRTAEMYLIKAEAYAEKEDYINGAAPLNDLRKERITGYVNETFADKASLLNAIMNERYKELCFEGHRYFDLKRKNLPIERALTDVQNNTAIQKLDPTNSKYLLPIPQQEIFANRNVSQNKGY</sequence>
<organism evidence="8 9">
    <name type="scientific">Paraflavitalea soli</name>
    <dbReference type="NCBI Taxonomy" id="2315862"/>
    <lineage>
        <taxon>Bacteria</taxon>
        <taxon>Pseudomonadati</taxon>
        <taxon>Bacteroidota</taxon>
        <taxon>Chitinophagia</taxon>
        <taxon>Chitinophagales</taxon>
        <taxon>Chitinophagaceae</taxon>
        <taxon>Paraflavitalea</taxon>
    </lineage>
</organism>
<dbReference type="SUPFAM" id="SSF48452">
    <property type="entry name" value="TPR-like"/>
    <property type="match status" value="1"/>
</dbReference>
<gene>
    <name evidence="8" type="ORF">D3H65_25740</name>
</gene>
<dbReference type="PROSITE" id="PS51257">
    <property type="entry name" value="PROKAR_LIPOPROTEIN"/>
    <property type="match status" value="1"/>
</dbReference>
<reference evidence="8 9" key="1">
    <citation type="submission" date="2018-09" db="EMBL/GenBank/DDBJ databases">
        <title>Genome sequencing of strain 6GH32-13.</title>
        <authorList>
            <person name="Weon H.-Y."/>
            <person name="Heo J."/>
            <person name="Kwon S.-W."/>
        </authorList>
    </citation>
    <scope>NUCLEOTIDE SEQUENCE [LARGE SCALE GENOMIC DNA]</scope>
    <source>
        <strain evidence="8 9">5GH32-13</strain>
    </source>
</reference>
<dbReference type="Gene3D" id="1.25.40.390">
    <property type="match status" value="1"/>
</dbReference>
<dbReference type="EMBL" id="CP032157">
    <property type="protein sequence ID" value="AXY77175.1"/>
    <property type="molecule type" value="Genomic_DNA"/>
</dbReference>